<feature type="region of interest" description="Disordered" evidence="13">
    <location>
        <begin position="114"/>
        <end position="142"/>
    </location>
</feature>
<accession>A0AAD5RKC1</accession>
<evidence type="ECO:0000256" key="9">
    <source>
        <dbReference type="ARBA" id="ARBA00039086"/>
    </source>
</evidence>
<comment type="caution">
    <text evidence="14">The sequence shown here is derived from an EMBL/GenBank/DDBJ whole genome shotgun (WGS) entry which is preliminary data.</text>
</comment>
<comment type="catalytic activity">
    <reaction evidence="7">
        <text>L-dopachrome = 5,6-dihydroxyindole-2-carboxylate</text>
        <dbReference type="Rhea" id="RHEA:13041"/>
        <dbReference type="ChEBI" id="CHEBI:16875"/>
        <dbReference type="ChEBI" id="CHEBI:57509"/>
        <dbReference type="EC" id="5.3.3.12"/>
    </reaction>
</comment>
<evidence type="ECO:0000313" key="15">
    <source>
        <dbReference type="Proteomes" id="UP001201980"/>
    </source>
</evidence>
<dbReference type="GO" id="GO:0005576">
    <property type="term" value="C:extracellular region"/>
    <property type="evidence" value="ECO:0007669"/>
    <property type="project" value="UniProtKB-SubCell"/>
</dbReference>
<feature type="region of interest" description="Disordered" evidence="13">
    <location>
        <begin position="368"/>
        <end position="400"/>
    </location>
</feature>
<evidence type="ECO:0000256" key="11">
    <source>
        <dbReference type="ARBA" id="ARBA00041912"/>
    </source>
</evidence>
<sequence>MLPRLRPAYLHNWHRAIRPTQPIPAFSRVGAARAWSQITALGAVQRNTPKAPHRPDGALAAAKKASSGCNYRIIGASDTVLRQGWQSGIFPDPTSQEFKASFKTRSLPALVLSSSTANIPPEQTEAHETPAAKSRDQHHPRRTTATVIAPHNLKKVPSNPLALLSPVSPAMPMAPQARPDHMRPITRPPPEDPGAGNPVRGSVSKNPRQSRDFTSKKLSWFETSFNEKTPDSVKQQVEGEAMVSAEVRTNVIIKDEFTFITDLSYQLAERFQRSITSIVVAVQHGTCMLYGGTFDPAYVFNITTLETAFSATVNKRNSALIQAHMEESLGVAPARGLINFIGIKTDCTATNGKTVLGMLDEATRNMSMSSASGGLAPGRPGTSSSERRRSHKLSRCPASGLCRAHNGGQTTFGANLEMLSTLGLGTFTPPATPSDGKFPHSPTSPGGMEVVTEEAEEELASGGGSKDG</sequence>
<evidence type="ECO:0000256" key="6">
    <source>
        <dbReference type="ARBA" id="ARBA00036735"/>
    </source>
</evidence>
<keyword evidence="3" id="KW-0202">Cytokine</keyword>
<dbReference type="InterPro" id="IPR001398">
    <property type="entry name" value="Macrophage_inhib_fac"/>
</dbReference>
<evidence type="ECO:0000256" key="7">
    <source>
        <dbReference type="ARBA" id="ARBA00036823"/>
    </source>
</evidence>
<evidence type="ECO:0000313" key="14">
    <source>
        <dbReference type="EMBL" id="KAJ2896610.1"/>
    </source>
</evidence>
<evidence type="ECO:0000256" key="4">
    <source>
        <dbReference type="ARBA" id="ARBA00022525"/>
    </source>
</evidence>
<dbReference type="GO" id="GO:0004167">
    <property type="term" value="F:dopachrome isomerase activity"/>
    <property type="evidence" value="ECO:0007669"/>
    <property type="project" value="UniProtKB-EC"/>
</dbReference>
<feature type="region of interest" description="Disordered" evidence="13">
    <location>
        <begin position="425"/>
        <end position="468"/>
    </location>
</feature>
<dbReference type="EC" id="5.3.2.1" evidence="9"/>
<keyword evidence="15" id="KW-1185">Reference proteome</keyword>
<dbReference type="PANTHER" id="PTHR11954:SF6">
    <property type="entry name" value="MACROPHAGE MIGRATION INHIBITORY FACTOR"/>
    <property type="match status" value="1"/>
</dbReference>
<gene>
    <name evidence="14" type="ORF">MKZ38_005400</name>
</gene>
<dbReference type="EMBL" id="JAKWBI020000322">
    <property type="protein sequence ID" value="KAJ2896610.1"/>
    <property type="molecule type" value="Genomic_DNA"/>
</dbReference>
<dbReference type="Gene3D" id="3.30.429.10">
    <property type="entry name" value="Macrophage Migration Inhibitory Factor"/>
    <property type="match status" value="1"/>
</dbReference>
<organism evidence="14 15">
    <name type="scientific">Zalerion maritima</name>
    <dbReference type="NCBI Taxonomy" id="339359"/>
    <lineage>
        <taxon>Eukaryota</taxon>
        <taxon>Fungi</taxon>
        <taxon>Dikarya</taxon>
        <taxon>Ascomycota</taxon>
        <taxon>Pezizomycotina</taxon>
        <taxon>Sordariomycetes</taxon>
        <taxon>Lulworthiomycetidae</taxon>
        <taxon>Lulworthiales</taxon>
        <taxon>Lulworthiaceae</taxon>
        <taxon>Zalerion</taxon>
    </lineage>
</organism>
<keyword evidence="5" id="KW-0413">Isomerase</keyword>
<dbReference type="EC" id="5.3.3.12" evidence="8"/>
<comment type="catalytic activity">
    <reaction evidence="6">
        <text>3-phenylpyruvate = enol-phenylpyruvate</text>
        <dbReference type="Rhea" id="RHEA:17097"/>
        <dbReference type="ChEBI" id="CHEBI:16815"/>
        <dbReference type="ChEBI" id="CHEBI:18005"/>
        <dbReference type="EC" id="5.3.2.1"/>
    </reaction>
</comment>
<dbReference type="Proteomes" id="UP001201980">
    <property type="component" value="Unassembled WGS sequence"/>
</dbReference>
<dbReference type="GO" id="GO:0050178">
    <property type="term" value="F:phenylpyruvate tautomerase activity"/>
    <property type="evidence" value="ECO:0007669"/>
    <property type="project" value="UniProtKB-EC"/>
</dbReference>
<evidence type="ECO:0000256" key="10">
    <source>
        <dbReference type="ARBA" id="ARBA00041631"/>
    </source>
</evidence>
<evidence type="ECO:0000256" key="1">
    <source>
        <dbReference type="ARBA" id="ARBA00004613"/>
    </source>
</evidence>
<comment type="similarity">
    <text evidence="2">Belongs to the MIF family.</text>
</comment>
<protein>
    <recommendedName>
        <fullName evidence="12">L-dopachrome isomerase</fullName>
        <ecNumber evidence="9">5.3.2.1</ecNumber>
        <ecNumber evidence="8">5.3.3.12</ecNumber>
    </recommendedName>
    <alternativeName>
        <fullName evidence="10">L-dopachrome tautomerase</fullName>
    </alternativeName>
    <alternativeName>
        <fullName evidence="11">Phenylpyruvate tautomerase</fullName>
    </alternativeName>
</protein>
<dbReference type="PANTHER" id="PTHR11954">
    <property type="entry name" value="D-DOPACHROME DECARBOXYLASE"/>
    <property type="match status" value="1"/>
</dbReference>
<evidence type="ECO:0000256" key="3">
    <source>
        <dbReference type="ARBA" id="ARBA00022514"/>
    </source>
</evidence>
<feature type="region of interest" description="Disordered" evidence="13">
    <location>
        <begin position="168"/>
        <end position="212"/>
    </location>
</feature>
<dbReference type="AlphaFoldDB" id="A0AAD5RKC1"/>
<name>A0AAD5RKC1_9PEZI</name>
<dbReference type="Pfam" id="PF01187">
    <property type="entry name" value="MIF"/>
    <property type="match status" value="1"/>
</dbReference>
<evidence type="ECO:0000256" key="2">
    <source>
        <dbReference type="ARBA" id="ARBA00005851"/>
    </source>
</evidence>
<feature type="compositionally biased region" description="Basic and acidic residues" evidence="13">
    <location>
        <begin position="124"/>
        <end position="137"/>
    </location>
</feature>
<comment type="subcellular location">
    <subcellularLocation>
        <location evidence="1">Secreted</location>
    </subcellularLocation>
</comment>
<keyword evidence="4" id="KW-0964">Secreted</keyword>
<reference evidence="14" key="1">
    <citation type="submission" date="2022-07" db="EMBL/GenBank/DDBJ databases">
        <title>Draft genome sequence of Zalerion maritima ATCC 34329, a (micro)plastics degrading marine fungus.</title>
        <authorList>
            <person name="Paco A."/>
            <person name="Goncalves M.F.M."/>
            <person name="Rocha-Santos T.A.P."/>
            <person name="Alves A."/>
        </authorList>
    </citation>
    <scope>NUCLEOTIDE SEQUENCE</scope>
    <source>
        <strain evidence="14">ATCC 34329</strain>
    </source>
</reference>
<evidence type="ECO:0000256" key="13">
    <source>
        <dbReference type="SAM" id="MobiDB-lite"/>
    </source>
</evidence>
<dbReference type="InterPro" id="IPR014347">
    <property type="entry name" value="Tautomerase/MIF_sf"/>
</dbReference>
<evidence type="ECO:0000256" key="5">
    <source>
        <dbReference type="ARBA" id="ARBA00023235"/>
    </source>
</evidence>
<evidence type="ECO:0000256" key="8">
    <source>
        <dbReference type="ARBA" id="ARBA00038932"/>
    </source>
</evidence>
<dbReference type="SUPFAM" id="SSF55331">
    <property type="entry name" value="Tautomerase/MIF"/>
    <property type="match status" value="1"/>
</dbReference>
<proteinExistence type="inferred from homology"/>
<evidence type="ECO:0000256" key="12">
    <source>
        <dbReference type="ARBA" id="ARBA00042730"/>
    </source>
</evidence>